<dbReference type="GO" id="GO:0005634">
    <property type="term" value="C:nucleus"/>
    <property type="evidence" value="ECO:0007669"/>
    <property type="project" value="UniProtKB-SubCell"/>
</dbReference>
<dbReference type="AlphaFoldDB" id="A0A4P6XK76"/>
<proteinExistence type="predicted"/>
<dbReference type="GO" id="GO:0043565">
    <property type="term" value="F:sequence-specific DNA binding"/>
    <property type="evidence" value="ECO:0007669"/>
    <property type="project" value="InterPro"/>
</dbReference>
<evidence type="ECO:0000256" key="1">
    <source>
        <dbReference type="ARBA" id="ARBA00023125"/>
    </source>
</evidence>
<feature type="region of interest" description="Disordered" evidence="4">
    <location>
        <begin position="924"/>
        <end position="1007"/>
    </location>
</feature>
<feature type="compositionally biased region" description="Polar residues" evidence="4">
    <location>
        <begin position="924"/>
        <end position="934"/>
    </location>
</feature>
<reference evidence="8" key="1">
    <citation type="submission" date="2019-03" db="EMBL/GenBank/DDBJ databases">
        <title>Snf2 controls pulcherriminic acid biosynthesis and connects pigmentation and antifungal activity of the yeast Metschnikowia pulcherrima.</title>
        <authorList>
            <person name="Gore-Lloyd D."/>
            <person name="Sumann I."/>
            <person name="Brachmann A.O."/>
            <person name="Schneeberger K."/>
            <person name="Ortiz-Merino R.A."/>
            <person name="Moreno-Beltran M."/>
            <person name="Schlaefli M."/>
            <person name="Kirner P."/>
            <person name="Santos Kron A."/>
            <person name="Wolfe K.H."/>
            <person name="Piel J."/>
            <person name="Ahrens C.H."/>
            <person name="Henk D."/>
            <person name="Freimoser F.M."/>
        </authorList>
    </citation>
    <scope>NUCLEOTIDE SEQUENCE [LARGE SCALE GENOMIC DNA]</scope>
    <source>
        <strain evidence="8">APC 1.2</strain>
    </source>
</reference>
<dbReference type="SMART" id="SM00240">
    <property type="entry name" value="FHA"/>
    <property type="match status" value="1"/>
</dbReference>
<dbReference type="SUPFAM" id="SSF46785">
    <property type="entry name" value="Winged helix' DNA-binding domain"/>
    <property type="match status" value="1"/>
</dbReference>
<feature type="domain" description="FHA" evidence="5">
    <location>
        <begin position="81"/>
        <end position="142"/>
    </location>
</feature>
<dbReference type="PROSITE" id="PS50039">
    <property type="entry name" value="FORK_HEAD_3"/>
    <property type="match status" value="1"/>
</dbReference>
<evidence type="ECO:0000259" key="6">
    <source>
        <dbReference type="PROSITE" id="PS50039"/>
    </source>
</evidence>
<evidence type="ECO:0000259" key="5">
    <source>
        <dbReference type="PROSITE" id="PS50006"/>
    </source>
</evidence>
<dbReference type="EMBL" id="CP034456">
    <property type="protein sequence ID" value="QBM85944.1"/>
    <property type="molecule type" value="Genomic_DNA"/>
</dbReference>
<keyword evidence="1 3" id="KW-0238">DNA-binding</keyword>
<comment type="subcellular location">
    <subcellularLocation>
        <location evidence="3">Nucleus</location>
    </subcellularLocation>
</comment>
<evidence type="ECO:0000313" key="7">
    <source>
        <dbReference type="EMBL" id="QBM85944.1"/>
    </source>
</evidence>
<evidence type="ECO:0000256" key="3">
    <source>
        <dbReference type="PROSITE-ProRule" id="PRU00089"/>
    </source>
</evidence>
<dbReference type="Pfam" id="PF00250">
    <property type="entry name" value="Forkhead"/>
    <property type="match status" value="1"/>
</dbReference>
<name>A0A4P6XK76_9ASCO</name>
<feature type="region of interest" description="Disordered" evidence="4">
    <location>
        <begin position="766"/>
        <end position="822"/>
    </location>
</feature>
<gene>
    <name evidence="7" type="primary">MPUL0A05750</name>
    <name evidence="7" type="ORF">METSCH_A05750</name>
</gene>
<dbReference type="STRING" id="2163413.A0A4P6XK76"/>
<evidence type="ECO:0000256" key="2">
    <source>
        <dbReference type="ARBA" id="ARBA00023242"/>
    </source>
</evidence>
<dbReference type="Proteomes" id="UP000292447">
    <property type="component" value="Chromosome I"/>
</dbReference>
<dbReference type="InterPro" id="IPR008984">
    <property type="entry name" value="SMAD_FHA_dom_sf"/>
</dbReference>
<organism evidence="7 8">
    <name type="scientific">Metschnikowia aff. pulcherrima</name>
    <dbReference type="NCBI Taxonomy" id="2163413"/>
    <lineage>
        <taxon>Eukaryota</taxon>
        <taxon>Fungi</taxon>
        <taxon>Dikarya</taxon>
        <taxon>Ascomycota</taxon>
        <taxon>Saccharomycotina</taxon>
        <taxon>Pichiomycetes</taxon>
        <taxon>Metschnikowiaceae</taxon>
        <taxon>Metschnikowia</taxon>
    </lineage>
</organism>
<feature type="compositionally biased region" description="Basic and acidic residues" evidence="4">
    <location>
        <begin position="985"/>
        <end position="1007"/>
    </location>
</feature>
<dbReference type="PANTHER" id="PTHR21712">
    <property type="entry name" value="PRE-RRNA-PROCESSING PROTEIN FHL1"/>
    <property type="match status" value="1"/>
</dbReference>
<feature type="domain" description="Fork-head" evidence="6">
    <location>
        <begin position="561"/>
        <end position="652"/>
    </location>
</feature>
<dbReference type="InterPro" id="IPR000253">
    <property type="entry name" value="FHA_dom"/>
</dbReference>
<dbReference type="InterPro" id="IPR001766">
    <property type="entry name" value="Fork_head_dom"/>
</dbReference>
<dbReference type="CDD" id="cd22701">
    <property type="entry name" value="FHA_FKH1-like"/>
    <property type="match status" value="1"/>
</dbReference>
<protein>
    <submittedName>
        <fullName evidence="7">FHA domain-containing protein</fullName>
    </submittedName>
</protein>
<dbReference type="SMART" id="SM00339">
    <property type="entry name" value="FH"/>
    <property type="match status" value="1"/>
</dbReference>
<feature type="region of interest" description="Disordered" evidence="4">
    <location>
        <begin position="1"/>
        <end position="53"/>
    </location>
</feature>
<dbReference type="GO" id="GO:0003700">
    <property type="term" value="F:DNA-binding transcription factor activity"/>
    <property type="evidence" value="ECO:0007669"/>
    <property type="project" value="InterPro"/>
</dbReference>
<sequence>MSWPSSENSQKSAASNLPGTLIHAPLPHLRGPTETSQFQSELDEDSAIHDENTENSGSLRISAYARLDFDHYTFFVQTLQVVLGRKLTQEFLSSAHHSVDVHLSLKKAISRRHAKIFYNFGTQRFEILVLGRNGAFVDDSFVSKGLTVPLKDTTKIQIGDIPFTFVLPSVEPSCSDDRSAGPKLFNPADALNLRSNLYSGSASPKKAKKSVNFDAKQPRRNLKADIVRRLSIARRKSLALSSNDEINALLKELETFHEEEDPTSSVTEESLKGLLHEPGSLTHAELMKEEDEIDALVKQHNLGEGVDLSENVTENVPKNGPETGSNASLPKDLALDISMLDQEVASLAPLIDVPEEMRDSARKAQFHEFAQKSGISKTNSLQHMDALEAQRPFIVGKPGLGPRMGKAATIQPPSNKIYERTSLGSTGPANSVLGTSIPLQPGHVAGPGLIGQVPPPTGYSVPPFPAYGGYTSSYNPIMRPPPPKLEVPVETITSVPATTMHIPLRAITVPNSTGKPSVCVYRSSEKPDTRPKVPLRRNNTARRPAKTAYSAKDIPEQYKVKPAATVLAMVASVLGGTGVEKPGFTINEIQDRIRDIYPYYKYCPDGWQLSVSHTVRFSKIFVAVSKPLLTSEWLWAIDHTYIEDRNKERQRQQEEAMARAKEAAARAADYRRPPVTQYGVLGRPNIPDGAHNHQRFSHAALGPGQRPKLIAEIASEIKREPLTKTPQYFQRKPESPASMQDERYQGTIKAQLAANRGSTMTLGPVTPVPQLGKPPSSAAAGKTRSLTRPSAHGPAQIVNSPVSASNTLSSTGKTVPSPLPKPVLMTGDTKKSLAYLQKELFTLYKARNLTYNTTITTEIITRALATTIAQVNIIGAKAGCGDNALSFLVEKAPQQVSKILDIALTKSIKEKQQGFVSGQTLGQTLAQSSRAQTPQPGPPSNQGGLPANLASPAGNRSFAGLSKPQSFTKPGAMTRPTQLSTNKPKAGDKRAAEEPQPDAKKVLKIDD</sequence>
<dbReference type="InterPro" id="IPR036388">
    <property type="entry name" value="WH-like_DNA-bd_sf"/>
</dbReference>
<dbReference type="Gene3D" id="1.10.10.10">
    <property type="entry name" value="Winged helix-like DNA-binding domain superfamily/Winged helix DNA-binding domain"/>
    <property type="match status" value="1"/>
</dbReference>
<keyword evidence="8" id="KW-1185">Reference proteome</keyword>
<evidence type="ECO:0000256" key="4">
    <source>
        <dbReference type="SAM" id="MobiDB-lite"/>
    </source>
</evidence>
<dbReference type="InterPro" id="IPR045178">
    <property type="entry name" value="Fhl1/FHA1"/>
</dbReference>
<dbReference type="GO" id="GO:0060962">
    <property type="term" value="P:regulation of ribosomal protein gene transcription by RNA polymerase II"/>
    <property type="evidence" value="ECO:0007669"/>
    <property type="project" value="InterPro"/>
</dbReference>
<feature type="compositionally biased region" description="Polar residues" evidence="4">
    <location>
        <begin position="797"/>
        <end position="814"/>
    </location>
</feature>
<accession>A0A4P6XK76</accession>
<dbReference type="PANTHER" id="PTHR21712:SF29">
    <property type="entry name" value="PRE-RRNA-PROCESSING PROTEIN FHL1"/>
    <property type="match status" value="1"/>
</dbReference>
<feature type="compositionally biased region" description="Polar residues" evidence="4">
    <location>
        <begin position="1"/>
        <end position="18"/>
    </location>
</feature>
<dbReference type="Gene3D" id="2.60.200.20">
    <property type="match status" value="1"/>
</dbReference>
<evidence type="ECO:0000313" key="8">
    <source>
        <dbReference type="Proteomes" id="UP000292447"/>
    </source>
</evidence>
<dbReference type="Pfam" id="PF00498">
    <property type="entry name" value="FHA"/>
    <property type="match status" value="1"/>
</dbReference>
<dbReference type="PROSITE" id="PS50006">
    <property type="entry name" value="FHA_DOMAIN"/>
    <property type="match status" value="1"/>
</dbReference>
<keyword evidence="2 3" id="KW-0539">Nucleus</keyword>
<dbReference type="SUPFAM" id="SSF49879">
    <property type="entry name" value="SMAD/FHA domain"/>
    <property type="match status" value="1"/>
</dbReference>
<feature type="DNA-binding region" description="Fork-head" evidence="3">
    <location>
        <begin position="561"/>
        <end position="652"/>
    </location>
</feature>
<feature type="region of interest" description="Disordered" evidence="4">
    <location>
        <begin position="517"/>
        <end position="536"/>
    </location>
</feature>
<dbReference type="InterPro" id="IPR036390">
    <property type="entry name" value="WH_DNA-bd_sf"/>
</dbReference>